<reference evidence="2" key="1">
    <citation type="submission" date="2022-07" db="EMBL/GenBank/DDBJ databases">
        <title>Phylogenomic reconstructions and comparative analyses of Kickxellomycotina fungi.</title>
        <authorList>
            <person name="Reynolds N.K."/>
            <person name="Stajich J.E."/>
            <person name="Barry K."/>
            <person name="Grigoriev I.V."/>
            <person name="Crous P."/>
            <person name="Smith M.E."/>
        </authorList>
    </citation>
    <scope>NUCLEOTIDE SEQUENCE</scope>
    <source>
        <strain evidence="2">NBRC 100468</strain>
    </source>
</reference>
<sequence length="119" mass="12355">MLFTTPRALFIAAAALAMAGSSAVEARAFLGLTGGHAGKEGAPLPSNGATDDYCQKPHAPEPFTGKNGFRPYCSKQECIKANSNTSGWNPRLLSFPDPNGCMPGGTCYCLDDGHVGCVC</sequence>
<dbReference type="Proteomes" id="UP001150538">
    <property type="component" value="Unassembled WGS sequence"/>
</dbReference>
<comment type="caution">
    <text evidence="2">The sequence shown here is derived from an EMBL/GenBank/DDBJ whole genome shotgun (WGS) entry which is preliminary data.</text>
</comment>
<feature type="chain" id="PRO_5040987904" evidence="1">
    <location>
        <begin position="24"/>
        <end position="119"/>
    </location>
</feature>
<dbReference type="EMBL" id="JANBPU010000034">
    <property type="protein sequence ID" value="KAJ1918983.1"/>
    <property type="molecule type" value="Genomic_DNA"/>
</dbReference>
<evidence type="ECO:0000313" key="2">
    <source>
        <dbReference type="EMBL" id="KAJ1918983.1"/>
    </source>
</evidence>
<gene>
    <name evidence="2" type="ORF">H4219_002241</name>
</gene>
<organism evidence="2 3">
    <name type="scientific">Mycoemilia scoparia</name>
    <dbReference type="NCBI Taxonomy" id="417184"/>
    <lineage>
        <taxon>Eukaryota</taxon>
        <taxon>Fungi</taxon>
        <taxon>Fungi incertae sedis</taxon>
        <taxon>Zoopagomycota</taxon>
        <taxon>Kickxellomycotina</taxon>
        <taxon>Kickxellomycetes</taxon>
        <taxon>Kickxellales</taxon>
        <taxon>Kickxellaceae</taxon>
        <taxon>Mycoemilia</taxon>
    </lineage>
</organism>
<dbReference type="AlphaFoldDB" id="A0A9W8A2X6"/>
<keyword evidence="3" id="KW-1185">Reference proteome</keyword>
<accession>A0A9W8A2X6</accession>
<name>A0A9W8A2X6_9FUNG</name>
<feature type="signal peptide" evidence="1">
    <location>
        <begin position="1"/>
        <end position="23"/>
    </location>
</feature>
<evidence type="ECO:0000256" key="1">
    <source>
        <dbReference type="SAM" id="SignalP"/>
    </source>
</evidence>
<protein>
    <submittedName>
        <fullName evidence="2">Uncharacterized protein</fullName>
    </submittedName>
</protein>
<evidence type="ECO:0000313" key="3">
    <source>
        <dbReference type="Proteomes" id="UP001150538"/>
    </source>
</evidence>
<proteinExistence type="predicted"/>
<keyword evidence="1" id="KW-0732">Signal</keyword>